<feature type="transmembrane region" description="Helical" evidence="9">
    <location>
        <begin position="26"/>
        <end position="44"/>
    </location>
</feature>
<keyword evidence="6 9" id="KW-0472">Membrane</keyword>
<evidence type="ECO:0000256" key="9">
    <source>
        <dbReference type="SAM" id="Phobius"/>
    </source>
</evidence>
<dbReference type="PANTHER" id="PTHR15362">
    <property type="entry name" value="PHOSPHATIDYLINOSITOL SYNTHASE"/>
    <property type="match status" value="1"/>
</dbReference>
<evidence type="ECO:0000313" key="11">
    <source>
        <dbReference type="Proteomes" id="UP000324585"/>
    </source>
</evidence>
<keyword evidence="2 8" id="KW-0808">Transferase</keyword>
<dbReference type="Pfam" id="PF01066">
    <property type="entry name" value="CDP-OH_P_transf"/>
    <property type="match status" value="1"/>
</dbReference>
<dbReference type="Gene3D" id="1.20.120.1760">
    <property type="match status" value="1"/>
</dbReference>
<organism evidence="10 11">
    <name type="scientific">Porphyridium purpureum</name>
    <name type="common">Red alga</name>
    <name type="synonym">Porphyridium cruentum</name>
    <dbReference type="NCBI Taxonomy" id="35688"/>
    <lineage>
        <taxon>Eukaryota</taxon>
        <taxon>Rhodophyta</taxon>
        <taxon>Bangiophyceae</taxon>
        <taxon>Porphyridiales</taxon>
        <taxon>Porphyridiaceae</taxon>
        <taxon>Porphyridium</taxon>
    </lineage>
</organism>
<evidence type="ECO:0000256" key="6">
    <source>
        <dbReference type="ARBA" id="ARBA00023136"/>
    </source>
</evidence>
<evidence type="ECO:0000256" key="4">
    <source>
        <dbReference type="ARBA" id="ARBA00022989"/>
    </source>
</evidence>
<dbReference type="GO" id="GO:0016020">
    <property type="term" value="C:membrane"/>
    <property type="evidence" value="ECO:0007669"/>
    <property type="project" value="UniProtKB-SubCell"/>
</dbReference>
<gene>
    <name evidence="10" type="ORF">FVE85_2327</name>
</gene>
<dbReference type="InterPro" id="IPR048254">
    <property type="entry name" value="CDP_ALCOHOL_P_TRANSF_CS"/>
</dbReference>
<keyword evidence="3 9" id="KW-0812">Transmembrane</keyword>
<evidence type="ECO:0000256" key="3">
    <source>
        <dbReference type="ARBA" id="ARBA00022692"/>
    </source>
</evidence>
<comment type="caution">
    <text evidence="10">The sequence shown here is derived from an EMBL/GenBank/DDBJ whole genome shotgun (WGS) entry which is preliminary data.</text>
</comment>
<comment type="subcellular location">
    <subcellularLocation>
        <location evidence="1">Membrane</location>
        <topology evidence="1">Multi-pass membrane protein</topology>
    </subcellularLocation>
</comment>
<dbReference type="AlphaFoldDB" id="A0A5J4YZA3"/>
<keyword evidence="11" id="KW-1185">Reference proteome</keyword>
<keyword evidence="4 9" id="KW-1133">Transmembrane helix</keyword>
<feature type="transmembrane region" description="Helical" evidence="9">
    <location>
        <begin position="231"/>
        <end position="249"/>
    </location>
</feature>
<accession>A0A5J4YZA3</accession>
<dbReference type="OrthoDB" id="10251079at2759"/>
<dbReference type="InterPro" id="IPR043130">
    <property type="entry name" value="CDP-OH_PTrfase_TM_dom"/>
</dbReference>
<dbReference type="PROSITE" id="PS00379">
    <property type="entry name" value="CDP_ALCOHOL_P_TRANSF"/>
    <property type="match status" value="1"/>
</dbReference>
<name>A0A5J4YZA3_PORPP</name>
<evidence type="ECO:0000313" key="10">
    <source>
        <dbReference type="EMBL" id="KAA8496172.1"/>
    </source>
</evidence>
<sequence length="286" mass="31619">MDRGETSSAAPTAAGGGGGKWRALGYVPNVIGYVRIFLGALAFVDWRNAQRFCVLYALSFVLDAADGYAARRFNQASELGSYLDMITDRVATMALLAVTAVSAGELHDAISGSAVSVLGLRQQHTHFLQQRLITLLLDRDCAFALQTALLLLVALDGVSHWNQMLAGLTNEVGSHKQANRNRLLQFYYWRPVLTVVCIFNELFLLMLFVLLQQSSGKTYAPGASLWQTWEFPLTMVTVLLVISFPFFVLKQGVSVQQIASSHFTILRGASRQSRARDREVQKNVSR</sequence>
<proteinExistence type="inferred from homology"/>
<evidence type="ECO:0000256" key="2">
    <source>
        <dbReference type="ARBA" id="ARBA00022679"/>
    </source>
</evidence>
<comment type="similarity">
    <text evidence="8">Belongs to the CDP-alcohol phosphatidyltransferase class-I family.</text>
</comment>
<evidence type="ECO:0000256" key="7">
    <source>
        <dbReference type="ARBA" id="ARBA00023264"/>
    </source>
</evidence>
<feature type="transmembrane region" description="Helical" evidence="9">
    <location>
        <begin position="187"/>
        <end position="211"/>
    </location>
</feature>
<dbReference type="GO" id="GO:0003881">
    <property type="term" value="F:CDP-diacylglycerol-inositol 3-phosphatidyltransferase activity"/>
    <property type="evidence" value="ECO:0007669"/>
    <property type="project" value="TreeGrafter"/>
</dbReference>
<evidence type="ECO:0000256" key="8">
    <source>
        <dbReference type="RuleBase" id="RU003750"/>
    </source>
</evidence>
<dbReference type="Proteomes" id="UP000324585">
    <property type="component" value="Unassembled WGS sequence"/>
</dbReference>
<dbReference type="EMBL" id="VRMN01000003">
    <property type="protein sequence ID" value="KAA8496172.1"/>
    <property type="molecule type" value="Genomic_DNA"/>
</dbReference>
<dbReference type="GO" id="GO:0006661">
    <property type="term" value="P:phosphatidylinositol biosynthetic process"/>
    <property type="evidence" value="ECO:0007669"/>
    <property type="project" value="TreeGrafter"/>
</dbReference>
<keyword evidence="5" id="KW-0443">Lipid metabolism</keyword>
<dbReference type="PANTHER" id="PTHR15362:SF4">
    <property type="entry name" value="CDP-DIACYLGLYCEROL--INOSITOL 3-PHOSPHATIDYLTRANSFERASE"/>
    <property type="match status" value="1"/>
</dbReference>
<reference evidence="11" key="1">
    <citation type="journal article" date="2019" name="Nat. Commun.">
        <title>Expansion of phycobilisome linker gene families in mesophilic red algae.</title>
        <authorList>
            <person name="Lee J."/>
            <person name="Kim D."/>
            <person name="Bhattacharya D."/>
            <person name="Yoon H.S."/>
        </authorList>
    </citation>
    <scope>NUCLEOTIDE SEQUENCE [LARGE SCALE GENOMIC DNA]</scope>
    <source>
        <strain evidence="11">CCMP 1328</strain>
    </source>
</reference>
<evidence type="ECO:0000256" key="1">
    <source>
        <dbReference type="ARBA" id="ARBA00004141"/>
    </source>
</evidence>
<dbReference type="GO" id="GO:0005794">
    <property type="term" value="C:Golgi apparatus"/>
    <property type="evidence" value="ECO:0007669"/>
    <property type="project" value="TreeGrafter"/>
</dbReference>
<dbReference type="InterPro" id="IPR000462">
    <property type="entry name" value="CDP-OH_P_trans"/>
</dbReference>
<protein>
    <submittedName>
        <fullName evidence="10">CDP-diacylglycerol--inositol 3-phosphatidyltransferase</fullName>
    </submittedName>
</protein>
<keyword evidence="7" id="KW-1208">Phospholipid metabolism</keyword>
<evidence type="ECO:0000256" key="5">
    <source>
        <dbReference type="ARBA" id="ARBA00023098"/>
    </source>
</evidence>